<protein>
    <submittedName>
        <fullName evidence="1">Uncharacterized protein</fullName>
    </submittedName>
</protein>
<dbReference type="Proteomes" id="UP001054821">
    <property type="component" value="Mitochondrion MT"/>
</dbReference>
<evidence type="ECO:0000313" key="2">
    <source>
        <dbReference type="Proteomes" id="UP001054821"/>
    </source>
</evidence>
<dbReference type="EMBL" id="JAJFAZ020000010">
    <property type="protein sequence ID" value="KAI5311424.1"/>
    <property type="molecule type" value="Genomic_DNA"/>
</dbReference>
<comment type="caution">
    <text evidence="1">The sequence shown here is derived from an EMBL/GenBank/DDBJ whole genome shotgun (WGS) entry which is preliminary data.</text>
</comment>
<organism evidence="1 2">
    <name type="scientific">Prunus dulcis</name>
    <name type="common">Almond</name>
    <name type="synonym">Amygdalus dulcis</name>
    <dbReference type="NCBI Taxonomy" id="3755"/>
    <lineage>
        <taxon>Eukaryota</taxon>
        <taxon>Viridiplantae</taxon>
        <taxon>Streptophyta</taxon>
        <taxon>Embryophyta</taxon>
        <taxon>Tracheophyta</taxon>
        <taxon>Spermatophyta</taxon>
        <taxon>Magnoliopsida</taxon>
        <taxon>eudicotyledons</taxon>
        <taxon>Gunneridae</taxon>
        <taxon>Pentapetalae</taxon>
        <taxon>rosids</taxon>
        <taxon>fabids</taxon>
        <taxon>Rosales</taxon>
        <taxon>Rosaceae</taxon>
        <taxon>Amygdaloideae</taxon>
        <taxon>Amygdaleae</taxon>
        <taxon>Prunus</taxon>
    </lineage>
</organism>
<reference evidence="1 2" key="1">
    <citation type="journal article" date="2022" name="G3 (Bethesda)">
        <title>Whole-genome sequence and methylome profiling of the almond [Prunus dulcis (Mill.) D.A. Webb] cultivar 'Nonpareil'.</title>
        <authorList>
            <person name="D'Amico-Willman K.M."/>
            <person name="Ouma W.Z."/>
            <person name="Meulia T."/>
            <person name="Sideli G.M."/>
            <person name="Gradziel T.M."/>
            <person name="Fresnedo-Ramirez J."/>
        </authorList>
    </citation>
    <scope>NUCLEOTIDE SEQUENCE [LARGE SCALE GENOMIC DNA]</scope>
    <source>
        <strain evidence="1">Clone GOH B32 T37-40</strain>
    </source>
</reference>
<dbReference type="AlphaFoldDB" id="A0AAD4YJU7"/>
<gene>
    <name evidence="1" type="ORF">L3X38_000150</name>
</gene>
<sequence length="94" mass="10275">MLQSSGKGNALVKESFYARKAFFIDSGVGTSLVSEGEGEERDKADLDFSSEVPSIREWDRPGGNTELEYPEVGVEQMGQMALKEDGLSRRLGSN</sequence>
<keyword evidence="1" id="KW-0496">Mitochondrion</keyword>
<name>A0AAD4YJU7_PRUDU</name>
<geneLocation type="mitochondrion" evidence="1"/>
<keyword evidence="2" id="KW-1185">Reference proteome</keyword>
<evidence type="ECO:0000313" key="1">
    <source>
        <dbReference type="EMBL" id="KAI5311424.1"/>
    </source>
</evidence>
<accession>A0AAD4YJU7</accession>
<proteinExistence type="predicted"/>